<accession>V6S143</accession>
<keyword evidence="3" id="KW-1185">Reference proteome</keyword>
<reference evidence="2 3" key="2">
    <citation type="journal article" date="2015" name="Stand. Genomic Sci.">
        <title>High quality draft genomic sequence of Flavobacterium enshiense DK69(T) and comparison among Flavobacterium genomes.</title>
        <authorList>
            <person name="Zeng Z."/>
            <person name="Chen C."/>
            <person name="Du H."/>
            <person name="Wang G."/>
            <person name="Li M."/>
        </authorList>
    </citation>
    <scope>NUCLEOTIDE SEQUENCE [LARGE SCALE GENOMIC DNA]</scope>
    <source>
        <strain evidence="2 3">DK69</strain>
    </source>
</reference>
<protein>
    <recommendedName>
        <fullName evidence="4">DUF4136 domain-containing protein</fullName>
    </recommendedName>
</protein>
<dbReference type="EMBL" id="JRLZ01000008">
    <property type="protein sequence ID" value="KGO95765.1"/>
    <property type="molecule type" value="Genomic_DNA"/>
</dbReference>
<dbReference type="OrthoDB" id="5432319at2"/>
<dbReference type="STRING" id="1107311.Q767_08725"/>
<dbReference type="Proteomes" id="UP000030149">
    <property type="component" value="Unassembled WGS sequence"/>
</dbReference>
<evidence type="ECO:0000313" key="3">
    <source>
        <dbReference type="Proteomes" id="UP000030149"/>
    </source>
</evidence>
<evidence type="ECO:0008006" key="4">
    <source>
        <dbReference type="Google" id="ProtNLM"/>
    </source>
</evidence>
<comment type="caution">
    <text evidence="2">The sequence shown here is derived from an EMBL/GenBank/DDBJ whole genome shotgun (WGS) entry which is preliminary data.</text>
</comment>
<dbReference type="AlphaFoldDB" id="V6S143"/>
<gene>
    <name evidence="2" type="ORF">Q767_08725</name>
</gene>
<dbReference type="PATRIC" id="fig|1107311.3.peg.2894"/>
<keyword evidence="1" id="KW-0732">Signal</keyword>
<reference evidence="3" key="1">
    <citation type="submission" date="2013-09" db="EMBL/GenBank/DDBJ databases">
        <authorList>
            <person name="Zeng Z."/>
            <person name="Chen C."/>
        </authorList>
    </citation>
    <scope>NUCLEOTIDE SEQUENCE [LARGE SCALE GENOMIC DNA]</scope>
    <source>
        <strain evidence="3">DK69</strain>
    </source>
</reference>
<dbReference type="PROSITE" id="PS51257">
    <property type="entry name" value="PROKAR_LIPOPROTEIN"/>
    <property type="match status" value="1"/>
</dbReference>
<sequence>MKRYLALFLLTSLMSCSSADTVIVNSWKDPESNAAKEQFKKVMVVALVKDDKTRRNIENAIVDNNPIFKSSYAFLNGTTVELTKEQRLSILKSENFDGVITMRLVNMEKETTYVPGTNTGMYYGGMGYGYGYGFDNWYGYYSPNFYTPGYYQENTSYMVETNVFSLNQNKLVWTGTTKSTNITDAETTTRNIMIEVVKQMEKDGFLDPKRK</sequence>
<dbReference type="eggNOG" id="ENOG5031JFP">
    <property type="taxonomic scope" value="Bacteria"/>
</dbReference>
<name>V6S143_9FLAO</name>
<feature type="signal peptide" evidence="1">
    <location>
        <begin position="1"/>
        <end position="19"/>
    </location>
</feature>
<dbReference type="RefSeq" id="WP_023574884.1">
    <property type="nucleotide sequence ID" value="NZ_AVCS01000028.1"/>
</dbReference>
<proteinExistence type="predicted"/>
<evidence type="ECO:0000256" key="1">
    <source>
        <dbReference type="SAM" id="SignalP"/>
    </source>
</evidence>
<feature type="chain" id="PRO_5004750160" description="DUF4136 domain-containing protein" evidence="1">
    <location>
        <begin position="20"/>
        <end position="211"/>
    </location>
</feature>
<dbReference type="Gene3D" id="3.30.160.670">
    <property type="match status" value="1"/>
</dbReference>
<evidence type="ECO:0000313" key="2">
    <source>
        <dbReference type="EMBL" id="KGO95765.1"/>
    </source>
</evidence>
<organism evidence="2 3">
    <name type="scientific">Flavobacterium enshiense DK69</name>
    <dbReference type="NCBI Taxonomy" id="1107311"/>
    <lineage>
        <taxon>Bacteria</taxon>
        <taxon>Pseudomonadati</taxon>
        <taxon>Bacteroidota</taxon>
        <taxon>Flavobacteriia</taxon>
        <taxon>Flavobacteriales</taxon>
        <taxon>Flavobacteriaceae</taxon>
        <taxon>Flavobacterium</taxon>
    </lineage>
</organism>